<evidence type="ECO:0000256" key="1">
    <source>
        <dbReference type="ARBA" id="ARBA00004123"/>
    </source>
</evidence>
<sequence>MSYHPQQGTPYPVPAPPVAKSTNPPPPPSNPSATHNNMVVQGQQVYAPNDHLQPYRGRKDNRIYSLQVDQQPVRARMCGFGDKDRRPITPPPCIRLVVRDATTGEEVDFNSVDSTFFVLTVDLWDSAGNQEVNLAPYP</sequence>
<dbReference type="Proteomes" id="UP000799536">
    <property type="component" value="Unassembled WGS sequence"/>
</dbReference>
<dbReference type="PANTHER" id="PTHR33572">
    <property type="entry name" value="SPORE DEVELOPMENT REGULATOR VOSA"/>
    <property type="match status" value="1"/>
</dbReference>
<name>A0A9P4MKH7_9PLEO</name>
<evidence type="ECO:0000313" key="10">
    <source>
        <dbReference type="Proteomes" id="UP000799536"/>
    </source>
</evidence>
<dbReference type="InterPro" id="IPR021740">
    <property type="entry name" value="Velvet"/>
</dbReference>
<dbReference type="InterPro" id="IPR038491">
    <property type="entry name" value="Velvet_dom_sf"/>
</dbReference>
<dbReference type="GO" id="GO:0005634">
    <property type="term" value="C:nucleus"/>
    <property type="evidence" value="ECO:0007669"/>
    <property type="project" value="UniProtKB-SubCell"/>
</dbReference>
<keyword evidence="10" id="KW-1185">Reference proteome</keyword>
<comment type="similarity">
    <text evidence="6">Belongs to the velvet family. VelB subfamily.</text>
</comment>
<evidence type="ECO:0000256" key="6">
    <source>
        <dbReference type="ARBA" id="ARBA00038045"/>
    </source>
</evidence>
<gene>
    <name evidence="9" type="ORF">GQ43DRAFT_476780</name>
</gene>
<keyword evidence="3" id="KW-0805">Transcription regulation</keyword>
<accession>A0A9P4MKH7</accession>
<dbReference type="PROSITE" id="PS51821">
    <property type="entry name" value="VELVET"/>
    <property type="match status" value="1"/>
</dbReference>
<evidence type="ECO:0000256" key="3">
    <source>
        <dbReference type="ARBA" id="ARBA00023015"/>
    </source>
</evidence>
<evidence type="ECO:0000256" key="5">
    <source>
        <dbReference type="ARBA" id="ARBA00023242"/>
    </source>
</evidence>
<evidence type="ECO:0000313" key="9">
    <source>
        <dbReference type="EMBL" id="KAF2195939.1"/>
    </source>
</evidence>
<keyword evidence="4" id="KW-0804">Transcription</keyword>
<dbReference type="InterPro" id="IPR037525">
    <property type="entry name" value="Velvet_dom"/>
</dbReference>
<protein>
    <recommendedName>
        <fullName evidence="8">Velvet domain-containing protein</fullName>
    </recommendedName>
</protein>
<dbReference type="Gene3D" id="2.60.40.3960">
    <property type="entry name" value="Velvet domain"/>
    <property type="match status" value="1"/>
</dbReference>
<evidence type="ECO:0000256" key="7">
    <source>
        <dbReference type="SAM" id="MobiDB-lite"/>
    </source>
</evidence>
<proteinExistence type="inferred from homology"/>
<comment type="caution">
    <text evidence="9">The sequence shown here is derived from an EMBL/GenBank/DDBJ whole genome shotgun (WGS) entry which is preliminary data.</text>
</comment>
<dbReference type="Pfam" id="PF11754">
    <property type="entry name" value="Velvet"/>
    <property type="match status" value="1"/>
</dbReference>
<feature type="region of interest" description="Disordered" evidence="7">
    <location>
        <begin position="1"/>
        <end position="36"/>
    </location>
</feature>
<dbReference type="EMBL" id="ML994592">
    <property type="protein sequence ID" value="KAF2195939.1"/>
    <property type="molecule type" value="Genomic_DNA"/>
</dbReference>
<comment type="subcellular location">
    <subcellularLocation>
        <location evidence="1">Nucleus</location>
    </subcellularLocation>
</comment>
<dbReference type="AlphaFoldDB" id="A0A9P4MKH7"/>
<keyword evidence="2" id="KW-0749">Sporulation</keyword>
<feature type="compositionally biased region" description="Pro residues" evidence="7">
    <location>
        <begin position="11"/>
        <end position="30"/>
    </location>
</feature>
<reference evidence="9" key="1">
    <citation type="journal article" date="2020" name="Stud. Mycol.">
        <title>101 Dothideomycetes genomes: a test case for predicting lifestyles and emergence of pathogens.</title>
        <authorList>
            <person name="Haridas S."/>
            <person name="Albert R."/>
            <person name="Binder M."/>
            <person name="Bloem J."/>
            <person name="Labutti K."/>
            <person name="Salamov A."/>
            <person name="Andreopoulos B."/>
            <person name="Baker S."/>
            <person name="Barry K."/>
            <person name="Bills G."/>
            <person name="Bluhm B."/>
            <person name="Cannon C."/>
            <person name="Castanera R."/>
            <person name="Culley D."/>
            <person name="Daum C."/>
            <person name="Ezra D."/>
            <person name="Gonzalez J."/>
            <person name="Henrissat B."/>
            <person name="Kuo A."/>
            <person name="Liang C."/>
            <person name="Lipzen A."/>
            <person name="Lutzoni F."/>
            <person name="Magnuson J."/>
            <person name="Mondo S."/>
            <person name="Nolan M."/>
            <person name="Ohm R."/>
            <person name="Pangilinan J."/>
            <person name="Park H.-J."/>
            <person name="Ramirez L."/>
            <person name="Alfaro M."/>
            <person name="Sun H."/>
            <person name="Tritt A."/>
            <person name="Yoshinaga Y."/>
            <person name="Zwiers L.-H."/>
            <person name="Turgeon B."/>
            <person name="Goodwin S."/>
            <person name="Spatafora J."/>
            <person name="Crous P."/>
            <person name="Grigoriev I."/>
        </authorList>
    </citation>
    <scope>NUCLEOTIDE SEQUENCE</scope>
    <source>
        <strain evidence="9">ATCC 74209</strain>
    </source>
</reference>
<evidence type="ECO:0000256" key="2">
    <source>
        <dbReference type="ARBA" id="ARBA00022969"/>
    </source>
</evidence>
<keyword evidence="5" id="KW-0539">Nucleus</keyword>
<dbReference type="GO" id="GO:0030435">
    <property type="term" value="P:sporulation resulting in formation of a cellular spore"/>
    <property type="evidence" value="ECO:0007669"/>
    <property type="project" value="UniProtKB-KW"/>
</dbReference>
<evidence type="ECO:0000256" key="4">
    <source>
        <dbReference type="ARBA" id="ARBA00023163"/>
    </source>
</evidence>
<feature type="domain" description="Velvet" evidence="8">
    <location>
        <begin position="57"/>
        <end position="138"/>
    </location>
</feature>
<organism evidence="9 10">
    <name type="scientific">Delitschia confertaspora ATCC 74209</name>
    <dbReference type="NCBI Taxonomy" id="1513339"/>
    <lineage>
        <taxon>Eukaryota</taxon>
        <taxon>Fungi</taxon>
        <taxon>Dikarya</taxon>
        <taxon>Ascomycota</taxon>
        <taxon>Pezizomycotina</taxon>
        <taxon>Dothideomycetes</taxon>
        <taxon>Pleosporomycetidae</taxon>
        <taxon>Pleosporales</taxon>
        <taxon>Delitschiaceae</taxon>
        <taxon>Delitschia</taxon>
    </lineage>
</organism>
<dbReference type="PANTHER" id="PTHR33572:SF3">
    <property type="entry name" value="VELVET COMPLEX SUBUNIT B"/>
    <property type="match status" value="1"/>
</dbReference>
<dbReference type="OrthoDB" id="1746739at2759"/>
<evidence type="ECO:0000259" key="8">
    <source>
        <dbReference type="PROSITE" id="PS51821"/>
    </source>
</evidence>